<keyword evidence="5" id="KW-0472">Membrane</keyword>
<feature type="compositionally biased region" description="Polar residues" evidence="4">
    <location>
        <begin position="1705"/>
        <end position="1717"/>
    </location>
</feature>
<evidence type="ECO:0000256" key="1">
    <source>
        <dbReference type="ARBA" id="ARBA00022737"/>
    </source>
</evidence>
<organism evidence="7 8">
    <name type="scientific">Nocardioides islandensis</name>
    <dbReference type="NCBI Taxonomy" id="433663"/>
    <lineage>
        <taxon>Bacteria</taxon>
        <taxon>Bacillati</taxon>
        <taxon>Actinomycetota</taxon>
        <taxon>Actinomycetes</taxon>
        <taxon>Propionibacteriales</taxon>
        <taxon>Nocardioidaceae</taxon>
        <taxon>Nocardioides</taxon>
    </lineage>
</organism>
<feature type="region of interest" description="Disordered" evidence="4">
    <location>
        <begin position="386"/>
        <end position="431"/>
    </location>
</feature>
<keyword evidence="8" id="KW-1185">Reference proteome</keyword>
<dbReference type="Pfam" id="PF00041">
    <property type="entry name" value="fn3"/>
    <property type="match status" value="1"/>
</dbReference>
<dbReference type="InterPro" id="IPR036116">
    <property type="entry name" value="FN3_sf"/>
</dbReference>
<dbReference type="Gene3D" id="2.60.40.2810">
    <property type="match status" value="1"/>
</dbReference>
<comment type="caution">
    <text evidence="7">The sequence shown here is derived from an EMBL/GenBank/DDBJ whole genome shotgun (WGS) entry which is preliminary data.</text>
</comment>
<keyword evidence="3" id="KW-0624">Polysaccharide degradation</keyword>
<feature type="transmembrane region" description="Helical" evidence="5">
    <location>
        <begin position="12"/>
        <end position="32"/>
    </location>
</feature>
<feature type="domain" description="Fibronectin type-III" evidence="6">
    <location>
        <begin position="1522"/>
        <end position="1608"/>
    </location>
</feature>
<dbReference type="RefSeq" id="WP_194708490.1">
    <property type="nucleotide sequence ID" value="NZ_JADKPN010000014.1"/>
</dbReference>
<dbReference type="InterPro" id="IPR013783">
    <property type="entry name" value="Ig-like_fold"/>
</dbReference>
<keyword evidence="3" id="KW-0119">Carbohydrate metabolism</keyword>
<feature type="domain" description="Fibronectin type-III" evidence="6">
    <location>
        <begin position="1699"/>
        <end position="1800"/>
    </location>
</feature>
<keyword evidence="2" id="KW-0378">Hydrolase</keyword>
<reference evidence="7" key="1">
    <citation type="submission" date="2020-11" db="EMBL/GenBank/DDBJ databases">
        <title>Nocardioides sp. nov., isolated from Soil of Cynanchum wilfordii Hemsley rhizosphere.</title>
        <authorList>
            <person name="Lee J.-S."/>
            <person name="Suh M.K."/>
            <person name="Kim J.-S."/>
        </authorList>
    </citation>
    <scope>NUCLEOTIDE SEQUENCE</scope>
    <source>
        <strain evidence="7">KCTC 19275</strain>
    </source>
</reference>
<feature type="region of interest" description="Disordered" evidence="4">
    <location>
        <begin position="536"/>
        <end position="558"/>
    </location>
</feature>
<keyword evidence="5" id="KW-0812">Transmembrane</keyword>
<dbReference type="CDD" id="cd00063">
    <property type="entry name" value="FN3"/>
    <property type="match status" value="3"/>
</dbReference>
<evidence type="ECO:0000256" key="5">
    <source>
        <dbReference type="SAM" id="Phobius"/>
    </source>
</evidence>
<keyword evidence="1" id="KW-0677">Repeat</keyword>
<feature type="region of interest" description="Disordered" evidence="4">
    <location>
        <begin position="1695"/>
        <end position="1725"/>
    </location>
</feature>
<keyword evidence="2" id="KW-0326">Glycosidase</keyword>
<dbReference type="InterPro" id="IPR003961">
    <property type="entry name" value="FN3_dom"/>
</dbReference>
<protein>
    <submittedName>
        <fullName evidence="7">Fibronectin type III domain-containing protein</fullName>
    </submittedName>
</protein>
<sequence length="2093" mass="215332">MPFGGQLQRRRAAVASWAALAVAVGGVVTYAVQADGYQSHQAELNDGGIWVTSKKDGSYGRINKPIGELDGTVFSRIDSNLDVVQDGSSVVGVDLTDGVVLPLDPAQMKAADDQEAAIPGSPAVGMAGGSLAVLDSVTGKLWATREDPAVGIPAVGSLANQTDPVATVGKDAALAVALDGTVFAASATSDELLTLHQSGHIDFGTPTTERLPGDPFSDAIALTAVGAVPVVLDSASGRLVVMGGAEAEVPKGSVLQQPGPSASSVLVGARDGLLAVDLASGHISTVTPVAGNGNQGVGGEPANPVRLGDCVYGAWAGGTGAVVTACGSSSGQIEGVPQALDAQTSDLVFRVNRGQIVLNDRASGHVWDVDSDEPTQLDNWDAFHLKSQDKNDDDDENKQDQGDRRPPKAKDDDLGARPGRTTILHPLDNDTAPSGRLLAIRSVRQVGGATGQLAISPDGQTVQITLPGDAVGGTSFEYFIDDGRQSVSAHATVRVGITAAGAQNSEPELRNGFEPRVWTVPASGTIDVPVLSDWRDPADGDPVSTVSAQPESGSGTGADARVTGAGAVRFHAPAQGGLVKVDYDVTDGLGAPVAESLAFRVQDPNDLDGVAPTAEPDVISGETGEPVVISPLANDLPGADPANPDAVLALAGKVAQVPGAEVTTNLVKGTVTLRSTTAQTYFLDYQAAYGTAETATGKIRVDVRAPENPPLPPVAVPDTVTLFGQAGSLVDVLANDVDPGGGLLSVQRAEAVNANQLDVAVVAGRWLRVSARQGALTPNPQLVRYTISNGRTSGITGQVVVSQRPLPEDNTPVTQNDEVTVRAGTSQSIPVLDNDFSPSGGTLSLVTEGLADQPGSLDVQPIGAPQGDLGSAYVTGRAVRYVAPDVAGTKRVTIRYQAANEQGDTATGKVRVTVLPLRVRDNQPPEPPVLEGRTVSGDSVKLRLPGYGVDPDGDAVTLLGLDSAPALGRVTRIGANSIEYAAYPGQVGTDEFTYTLTDTFGATSTGTARVSVTPPGPPQPPLAVPDQITVAPGRTAVVDVLANDLVAAGSRVTVSLVDPPPGVRLRSGTGPMELQAPSTVDGRSLQVVYRINDGLDSSQSTVTLRTAKGYNNPPVVSDAFGAVGDGASITADVLSAGSVVDGATTGSTSGAYDPDGPFDDLRVAQVYAPAGIATSVNGGEITIERAEQPMVVPFRVEDADGGAATGSLYVPAASSGMPFVKQGAGIEVDPGKKVDADLSDYVVDPAGGPVSFTLKSRIWASPRSSVQAEVTGNDTFRVSAGKRYAGPGAVVFEVTTGRSVDDPDGIRATLSVPVQVGETRPILRCPEDPLEVPQGGSVRIDTAAVCHVFTAEPDQVDGLTWSADLDQGSAAGLTAGTPDANGVVQVTASGASSPGDTGTLRVAADNSAPGRINIRVIPTPPPSLAPIRVSTLRAGESQTIDLAQYLTPGVQDPVPTVVSADQLTGLDVRISHQGSSVTITTGAKVHGHAEFRVVMSDVAGDSAPGRLVQGRISLDVLGPPSVPGTPVPGKEVLDSRVSLDWRPAESNGSPIDFYEVADQFGHAMRCRGASCTILGLQNGTTYRFRVRAHNAVGFSDWSGTSVGAMPDDPIDLVGRIKLVEAGDGLLHISWQPVKTKGGAEISYRVKWAGGQDTAYVSNYTATGLDNHLRYTFTITPLNGFIPGGALTSAPFQPIGPPGQPRAPTITDQESPGSQGAVSLSWDPVDPNGPGPVRYTVYRDGSALATCTKIQTTGCDNANIDYEGQTYSYTVQAINKDGKSGGVLSAMGPAAQWKAVGKPAAWGSWDVEATGNNNQAHATFTVPATRGSESRVYVYADGAKVQSLAAIGSAEATFDVPNNLGPHTVMLEVCNEKGACSQSSTQNVQTYGPLVQGNIHSITPNIDVTKISWTIEVDSNGDPATLTVTSDRGRAEQFAVPVGVSSFTTQPIDLGYKQTENVTVTLADGSPARGPVSATNAAVTDPPPPPVIVVSRGALCSDDSSTGKQPCRTLGTDGDPNNCIDVSCGFVHISLGNWDAGQPVYCIVNDHQPGQGVSPNTDFDSRFYFGVPGGNVHVYCEQPGGAGVATADFTWPTT</sequence>
<feature type="compositionally biased region" description="Basic and acidic residues" evidence="4">
    <location>
        <begin position="398"/>
        <end position="415"/>
    </location>
</feature>
<dbReference type="GO" id="GO:0016798">
    <property type="term" value="F:hydrolase activity, acting on glycosyl bonds"/>
    <property type="evidence" value="ECO:0007669"/>
    <property type="project" value="UniProtKB-KW"/>
</dbReference>
<dbReference type="EMBL" id="JADKPN010000014">
    <property type="protein sequence ID" value="MBF4765310.1"/>
    <property type="molecule type" value="Genomic_DNA"/>
</dbReference>
<dbReference type="SUPFAM" id="SSF49265">
    <property type="entry name" value="Fibronectin type III"/>
    <property type="match status" value="2"/>
</dbReference>
<keyword evidence="5" id="KW-1133">Transmembrane helix</keyword>
<evidence type="ECO:0000256" key="3">
    <source>
        <dbReference type="ARBA" id="ARBA00023326"/>
    </source>
</evidence>
<proteinExistence type="predicted"/>
<dbReference type="PROSITE" id="PS50853">
    <property type="entry name" value="FN3"/>
    <property type="match status" value="2"/>
</dbReference>
<accession>A0A930VK25</accession>
<dbReference type="Gene3D" id="2.60.40.10">
    <property type="entry name" value="Immunoglobulins"/>
    <property type="match status" value="2"/>
</dbReference>
<evidence type="ECO:0000256" key="4">
    <source>
        <dbReference type="SAM" id="MobiDB-lite"/>
    </source>
</evidence>
<dbReference type="PANTHER" id="PTHR13817">
    <property type="entry name" value="TITIN"/>
    <property type="match status" value="1"/>
</dbReference>
<gene>
    <name evidence="7" type="ORF">ISU07_19425</name>
</gene>
<dbReference type="Proteomes" id="UP000640489">
    <property type="component" value="Unassembled WGS sequence"/>
</dbReference>
<dbReference type="Pfam" id="PF17963">
    <property type="entry name" value="Big_9"/>
    <property type="match status" value="3"/>
</dbReference>
<evidence type="ECO:0000256" key="2">
    <source>
        <dbReference type="ARBA" id="ARBA00023295"/>
    </source>
</evidence>
<dbReference type="InterPro" id="IPR050964">
    <property type="entry name" value="Striated_Muscle_Regulatory"/>
</dbReference>
<name>A0A930VK25_9ACTN</name>
<dbReference type="PANTHER" id="PTHR13817:SF73">
    <property type="entry name" value="FIBRONECTIN TYPE-III DOMAIN-CONTAINING PROTEIN"/>
    <property type="match status" value="1"/>
</dbReference>
<evidence type="ECO:0000259" key="6">
    <source>
        <dbReference type="PROSITE" id="PS50853"/>
    </source>
</evidence>
<evidence type="ECO:0000313" key="7">
    <source>
        <dbReference type="EMBL" id="MBF4765310.1"/>
    </source>
</evidence>
<feature type="compositionally biased region" description="Polar residues" evidence="4">
    <location>
        <begin position="544"/>
        <end position="553"/>
    </location>
</feature>
<evidence type="ECO:0000313" key="8">
    <source>
        <dbReference type="Proteomes" id="UP000640489"/>
    </source>
</evidence>
<dbReference type="SMART" id="SM00060">
    <property type="entry name" value="FN3"/>
    <property type="match status" value="3"/>
</dbReference>
<dbReference type="GO" id="GO:0000272">
    <property type="term" value="P:polysaccharide catabolic process"/>
    <property type="evidence" value="ECO:0007669"/>
    <property type="project" value="UniProtKB-KW"/>
</dbReference>